<proteinExistence type="predicted"/>
<dbReference type="EMBL" id="CP056159">
    <property type="protein sequence ID" value="QLU99672.1"/>
    <property type="molecule type" value="Genomic_DNA"/>
</dbReference>
<dbReference type="Proteomes" id="UP000512115">
    <property type="component" value="Chromosome"/>
</dbReference>
<dbReference type="RefSeq" id="WP_181474608.1">
    <property type="nucleotide sequence ID" value="NZ_CP056159.1"/>
</dbReference>
<evidence type="ECO:0000256" key="1">
    <source>
        <dbReference type="SAM" id="Phobius"/>
    </source>
</evidence>
<keyword evidence="1" id="KW-1133">Transmembrane helix</keyword>
<evidence type="ECO:0008006" key="4">
    <source>
        <dbReference type="Google" id="ProtNLM"/>
    </source>
</evidence>
<evidence type="ECO:0000313" key="2">
    <source>
        <dbReference type="EMBL" id="QLU99672.1"/>
    </source>
</evidence>
<gene>
    <name evidence="2" type="ORF">HV284_00490</name>
</gene>
<organism evidence="2 3">
    <name type="scientific">Escherichia marmotae</name>
    <dbReference type="NCBI Taxonomy" id="1499973"/>
    <lineage>
        <taxon>Bacteria</taxon>
        <taxon>Pseudomonadati</taxon>
        <taxon>Pseudomonadota</taxon>
        <taxon>Gammaproteobacteria</taxon>
        <taxon>Enterobacterales</taxon>
        <taxon>Enterobacteriaceae</taxon>
        <taxon>Escherichia</taxon>
    </lineage>
</organism>
<evidence type="ECO:0000313" key="3">
    <source>
        <dbReference type="Proteomes" id="UP000512115"/>
    </source>
</evidence>
<feature type="transmembrane region" description="Helical" evidence="1">
    <location>
        <begin position="36"/>
        <end position="66"/>
    </location>
</feature>
<protein>
    <recommendedName>
        <fullName evidence="4">Fels-2 prophage protein</fullName>
    </recommendedName>
</protein>
<sequence>MTRESLLIKIRYSLHIETMQETFYNRLDRCFTFAQIILGSAIFASFGSLPLLGAIVTVISVAGFVWQPGKTAMLCSIQARKMKVLLNKAPDLSDEELRTAFINAEEGDNPTSGLLRDAAYKRALIALGYSSDAKSITLTTSEKIAAWFAGDLPKDE</sequence>
<dbReference type="AlphaFoldDB" id="A0A7H9K486"/>
<name>A0A7H9K486_9ESCH</name>
<keyword evidence="1" id="KW-0472">Membrane</keyword>
<keyword evidence="1" id="KW-0812">Transmembrane</keyword>
<accession>A0A7H9K486</accession>
<reference evidence="2 3" key="1">
    <citation type="submission" date="2020-06" db="EMBL/GenBank/DDBJ databases">
        <title>REHAB project genomes.</title>
        <authorList>
            <person name="Shaw L.P."/>
        </authorList>
    </citation>
    <scope>NUCLEOTIDE SEQUENCE [LARGE SCALE GENOMIC DNA]</scope>
    <source>
        <strain evidence="2 3">RHBSTW-00814</strain>
    </source>
</reference>